<evidence type="ECO:0000313" key="1">
    <source>
        <dbReference type="EMBL" id="RLW03996.1"/>
    </source>
</evidence>
<dbReference type="AlphaFoldDB" id="A0A3L8SLA0"/>
<keyword evidence="2" id="KW-1185">Reference proteome</keyword>
<dbReference type="EMBL" id="QUSF01000014">
    <property type="protein sequence ID" value="RLW03996.1"/>
    <property type="molecule type" value="Genomic_DNA"/>
</dbReference>
<dbReference type="Proteomes" id="UP000276834">
    <property type="component" value="Unassembled WGS sequence"/>
</dbReference>
<evidence type="ECO:0000313" key="2">
    <source>
        <dbReference type="Proteomes" id="UP000276834"/>
    </source>
</evidence>
<reference evidence="1 2" key="1">
    <citation type="journal article" date="2018" name="Proc. R. Soc. B">
        <title>A non-coding region near Follistatin controls head colour polymorphism in the Gouldian finch.</title>
        <authorList>
            <person name="Toomey M.B."/>
            <person name="Marques C.I."/>
            <person name="Andrade P."/>
            <person name="Araujo P.M."/>
            <person name="Sabatino S."/>
            <person name="Gazda M.A."/>
            <person name="Afonso S."/>
            <person name="Lopes R.J."/>
            <person name="Corbo J.C."/>
            <person name="Carneiro M."/>
        </authorList>
    </citation>
    <scope>NUCLEOTIDE SEQUENCE [LARGE SCALE GENOMIC DNA]</scope>
    <source>
        <strain evidence="1">Red01</strain>
        <tissue evidence="1">Muscle</tissue>
    </source>
</reference>
<protein>
    <submittedName>
        <fullName evidence="1">Uncharacterized protein</fullName>
    </submittedName>
</protein>
<comment type="caution">
    <text evidence="1">The sequence shown here is derived from an EMBL/GenBank/DDBJ whole genome shotgun (WGS) entry which is preliminary data.</text>
</comment>
<proteinExistence type="predicted"/>
<sequence length="86" mass="9453">MSDHRSEYIPRGSCLNGKEEATAFSDTWIQTTGLSLFQPHLLCPHASSPGKSQIWELWAPISVPGQASIVEGMCTSRVEISSCWCL</sequence>
<organism evidence="1 2">
    <name type="scientific">Chloebia gouldiae</name>
    <name type="common">Gouldian finch</name>
    <name type="synonym">Erythrura gouldiae</name>
    <dbReference type="NCBI Taxonomy" id="44316"/>
    <lineage>
        <taxon>Eukaryota</taxon>
        <taxon>Metazoa</taxon>
        <taxon>Chordata</taxon>
        <taxon>Craniata</taxon>
        <taxon>Vertebrata</taxon>
        <taxon>Euteleostomi</taxon>
        <taxon>Archelosauria</taxon>
        <taxon>Archosauria</taxon>
        <taxon>Dinosauria</taxon>
        <taxon>Saurischia</taxon>
        <taxon>Theropoda</taxon>
        <taxon>Coelurosauria</taxon>
        <taxon>Aves</taxon>
        <taxon>Neognathae</taxon>
        <taxon>Neoaves</taxon>
        <taxon>Telluraves</taxon>
        <taxon>Australaves</taxon>
        <taxon>Passeriformes</taxon>
        <taxon>Passeroidea</taxon>
        <taxon>Passeridae</taxon>
        <taxon>Chloebia</taxon>
    </lineage>
</organism>
<gene>
    <name evidence="1" type="ORF">DV515_00005963</name>
</gene>
<accession>A0A3L8SLA0</accession>
<name>A0A3L8SLA0_CHLGU</name>